<organism evidence="1 2">
    <name type="scientific">Blautia acetigignens</name>
    <dbReference type="NCBI Taxonomy" id="2981783"/>
    <lineage>
        <taxon>Bacteria</taxon>
        <taxon>Bacillati</taxon>
        <taxon>Bacillota</taxon>
        <taxon>Clostridia</taxon>
        <taxon>Lachnospirales</taxon>
        <taxon>Lachnospiraceae</taxon>
        <taxon>Blautia</taxon>
    </lineage>
</organism>
<sequence>MGQEIIGRRTIRRWLDNWEHIQRREPMEDQVKVNSGCKPADGITNGMLNKIMLEMAYDRLPLELRRVAYYRWVIKGQYSLLQTLTILGLTKDQYYYRCDQVVNSVFEFVNGYK</sequence>
<comment type="caution">
    <text evidence="1">The sequence shown here is derived from an EMBL/GenBank/DDBJ whole genome shotgun (WGS) entry which is preliminary data.</text>
</comment>
<keyword evidence="2" id="KW-1185">Reference proteome</keyword>
<protein>
    <submittedName>
        <fullName evidence="1">Uncharacterized protein</fullName>
    </submittedName>
</protein>
<proteinExistence type="predicted"/>
<dbReference type="Proteomes" id="UP001470752">
    <property type="component" value="Unassembled WGS sequence"/>
</dbReference>
<evidence type="ECO:0000313" key="1">
    <source>
        <dbReference type="EMBL" id="MEQ2414264.1"/>
    </source>
</evidence>
<dbReference type="RefSeq" id="WP_118173858.1">
    <property type="nucleotide sequence ID" value="NZ_JBBNFW010000187.1"/>
</dbReference>
<dbReference type="EMBL" id="JBBNFW010000187">
    <property type="protein sequence ID" value="MEQ2414264.1"/>
    <property type="molecule type" value="Genomic_DNA"/>
</dbReference>
<evidence type="ECO:0000313" key="2">
    <source>
        <dbReference type="Proteomes" id="UP001470752"/>
    </source>
</evidence>
<accession>A0ABV1CTC1</accession>
<gene>
    <name evidence="1" type="ORF">AAAX94_14715</name>
</gene>
<reference evidence="1 2" key="1">
    <citation type="submission" date="2024-04" db="EMBL/GenBank/DDBJ databases">
        <title>Human intestinal bacterial collection.</title>
        <authorList>
            <person name="Pauvert C."/>
            <person name="Hitch T.C.A."/>
            <person name="Clavel T."/>
        </authorList>
    </citation>
    <scope>NUCLEOTIDE SEQUENCE [LARGE SCALE GENOMIC DNA]</scope>
    <source>
        <strain evidence="1 2">CLA-AA-H161</strain>
    </source>
</reference>
<name>A0ABV1CTC1_9FIRM</name>